<evidence type="ECO:0000256" key="4">
    <source>
        <dbReference type="ARBA" id="ARBA00022989"/>
    </source>
</evidence>
<feature type="transmembrane region" description="Helical" evidence="7">
    <location>
        <begin position="12"/>
        <end position="31"/>
    </location>
</feature>
<keyword evidence="9" id="KW-1185">Reference proteome</keyword>
<evidence type="ECO:0000256" key="7">
    <source>
        <dbReference type="SAM" id="Phobius"/>
    </source>
</evidence>
<proteinExistence type="inferred from homology"/>
<dbReference type="Pfam" id="PF03743">
    <property type="entry name" value="TrbI"/>
    <property type="match status" value="1"/>
</dbReference>
<keyword evidence="5 7" id="KW-0472">Membrane</keyword>
<keyword evidence="4 7" id="KW-1133">Transmembrane helix</keyword>
<evidence type="ECO:0000313" key="8">
    <source>
        <dbReference type="EMBL" id="MBC2592854.1"/>
    </source>
</evidence>
<dbReference type="Gene3D" id="2.40.128.260">
    <property type="entry name" value="Type IV secretion system, VirB10/TraB/TrbI"/>
    <property type="match status" value="1"/>
</dbReference>
<dbReference type="AlphaFoldDB" id="A0A842HBA4"/>
<evidence type="ECO:0000256" key="5">
    <source>
        <dbReference type="ARBA" id="ARBA00023136"/>
    </source>
</evidence>
<dbReference type="InterPro" id="IPR005498">
    <property type="entry name" value="T4SS_VirB10/TraB/TrbI"/>
</dbReference>
<name>A0A842HBA4_9BACT</name>
<reference evidence="8 9" key="1">
    <citation type="submission" date="2020-07" db="EMBL/GenBank/DDBJ databases">
        <authorList>
            <person name="Feng X."/>
        </authorList>
    </citation>
    <scope>NUCLEOTIDE SEQUENCE [LARGE SCALE GENOMIC DNA]</scope>
    <source>
        <strain evidence="8 9">JCM31066</strain>
    </source>
</reference>
<gene>
    <name evidence="8" type="ORF">H5P28_01140</name>
</gene>
<sequence>MIKFLNSPLGNVVAAVLFIGGIGGLVVLHTMDKGEADFTTPEEAYDYKPDVYKRDIPRFKMPGAVVTTNEEELTAENAESPEEPESPLSRPQQARLNEEKTKAKGGLPLNLFTGAVSDQEEVVSPDYAPFGRLIPCELIITVESSSMDTPIIGLVTEDVVHAGKVIIPAGAEVHGRASEGNTRDRISATGTWNFVWRTHEALNGTELTLQGIALDREYNFNTGLWGLQDGSAGLKGYLIKSDDWNEIKLFAATFLAAATQGFKQYDDFITDTGSAVQIAESSVGNAALDGTTAVLEKYAEQIQAAIERDGFYIRVPAGTQFYVYVTQTIDAAEGSRGNISNHDIWNSKTN</sequence>
<accession>A0A842HBA4</accession>
<dbReference type="GO" id="GO:0016020">
    <property type="term" value="C:membrane"/>
    <property type="evidence" value="ECO:0007669"/>
    <property type="project" value="UniProtKB-SubCell"/>
</dbReference>
<feature type="compositionally biased region" description="Acidic residues" evidence="6">
    <location>
        <begin position="70"/>
        <end position="85"/>
    </location>
</feature>
<evidence type="ECO:0000313" key="9">
    <source>
        <dbReference type="Proteomes" id="UP000546464"/>
    </source>
</evidence>
<organism evidence="8 9">
    <name type="scientific">Ruficoccus amylovorans</name>
    <dbReference type="NCBI Taxonomy" id="1804625"/>
    <lineage>
        <taxon>Bacteria</taxon>
        <taxon>Pseudomonadati</taxon>
        <taxon>Verrucomicrobiota</taxon>
        <taxon>Opitutia</taxon>
        <taxon>Puniceicoccales</taxon>
        <taxon>Cerasicoccaceae</taxon>
        <taxon>Ruficoccus</taxon>
    </lineage>
</organism>
<keyword evidence="3 7" id="KW-0812">Transmembrane</keyword>
<evidence type="ECO:0000256" key="3">
    <source>
        <dbReference type="ARBA" id="ARBA00022692"/>
    </source>
</evidence>
<protein>
    <submittedName>
        <fullName evidence="8">TrbI/VirB10 family protein</fullName>
    </submittedName>
</protein>
<comment type="caution">
    <text evidence="8">The sequence shown here is derived from an EMBL/GenBank/DDBJ whole genome shotgun (WGS) entry which is preliminary data.</text>
</comment>
<evidence type="ECO:0000256" key="1">
    <source>
        <dbReference type="ARBA" id="ARBA00004167"/>
    </source>
</evidence>
<dbReference type="RefSeq" id="WP_185673868.1">
    <property type="nucleotide sequence ID" value="NZ_JACHVB010000012.1"/>
</dbReference>
<dbReference type="Proteomes" id="UP000546464">
    <property type="component" value="Unassembled WGS sequence"/>
</dbReference>
<evidence type="ECO:0000256" key="6">
    <source>
        <dbReference type="SAM" id="MobiDB-lite"/>
    </source>
</evidence>
<dbReference type="EMBL" id="JACHVB010000012">
    <property type="protein sequence ID" value="MBC2592854.1"/>
    <property type="molecule type" value="Genomic_DNA"/>
</dbReference>
<evidence type="ECO:0000256" key="2">
    <source>
        <dbReference type="ARBA" id="ARBA00010265"/>
    </source>
</evidence>
<dbReference type="InterPro" id="IPR042217">
    <property type="entry name" value="T4SS_VirB10/TrbI"/>
</dbReference>
<feature type="region of interest" description="Disordered" evidence="6">
    <location>
        <begin position="70"/>
        <end position="95"/>
    </location>
</feature>
<comment type="similarity">
    <text evidence="2">Belongs to the TrbI/VirB10 family.</text>
</comment>
<comment type="subcellular location">
    <subcellularLocation>
        <location evidence="1">Membrane</location>
        <topology evidence="1">Single-pass membrane protein</topology>
    </subcellularLocation>
</comment>